<evidence type="ECO:0000256" key="3">
    <source>
        <dbReference type="ARBA" id="ARBA00022723"/>
    </source>
</evidence>
<reference evidence="9" key="1">
    <citation type="submission" date="2022-06" db="EMBL/GenBank/DDBJ databases">
        <title>Complete genome sequence of Mycobacterium pseudoshottsii NJB1907-Z4.</title>
        <authorList>
            <person name="Komine T."/>
            <person name="Fukano H."/>
            <person name="Wada S."/>
        </authorList>
    </citation>
    <scope>NUCLEOTIDE SEQUENCE</scope>
    <source>
        <strain evidence="9">NJB1907-Z4</strain>
    </source>
</reference>
<comment type="similarity">
    <text evidence="1">Belongs to the cytochrome P450 family.</text>
</comment>
<dbReference type="InterPro" id="IPR032466">
    <property type="entry name" value="Metal_Hydrolase"/>
</dbReference>
<dbReference type="CDD" id="cd11035">
    <property type="entry name" value="P450cam-like"/>
    <property type="match status" value="1"/>
</dbReference>
<keyword evidence="4" id="KW-0560">Oxidoreductase</keyword>
<dbReference type="GO" id="GO:0005506">
    <property type="term" value="F:iron ion binding"/>
    <property type="evidence" value="ECO:0007669"/>
    <property type="project" value="InterPro"/>
</dbReference>
<dbReference type="InterPro" id="IPR017972">
    <property type="entry name" value="Cyt_P450_CS"/>
</dbReference>
<dbReference type="AlphaFoldDB" id="A0A9N7LYT6"/>
<dbReference type="PANTHER" id="PTHR46696:SF6">
    <property type="entry name" value="P450, PUTATIVE (EUROFUNG)-RELATED"/>
    <property type="match status" value="1"/>
</dbReference>
<proteinExistence type="inferred from homology"/>
<dbReference type="PROSITE" id="PS00086">
    <property type="entry name" value="CYTOCHROME_P450"/>
    <property type="match status" value="1"/>
</dbReference>
<dbReference type="InterPro" id="IPR002397">
    <property type="entry name" value="Cyt_P450_B"/>
</dbReference>
<evidence type="ECO:0000256" key="1">
    <source>
        <dbReference type="ARBA" id="ARBA00010617"/>
    </source>
</evidence>
<keyword evidence="10" id="KW-1185">Reference proteome</keyword>
<dbReference type="EMBL" id="AP026367">
    <property type="protein sequence ID" value="BDN85063.1"/>
    <property type="molecule type" value="Genomic_DNA"/>
</dbReference>
<dbReference type="Proteomes" id="UP001058626">
    <property type="component" value="Chromosome"/>
</dbReference>
<evidence type="ECO:0000256" key="5">
    <source>
        <dbReference type="ARBA" id="ARBA00023004"/>
    </source>
</evidence>
<organism evidence="9 10">
    <name type="scientific">Mycobacterium pseudoshottsii</name>
    <dbReference type="NCBI Taxonomy" id="265949"/>
    <lineage>
        <taxon>Bacteria</taxon>
        <taxon>Bacillati</taxon>
        <taxon>Actinomycetota</taxon>
        <taxon>Actinomycetes</taxon>
        <taxon>Mycobacteriales</taxon>
        <taxon>Mycobacteriaceae</taxon>
        <taxon>Mycobacterium</taxon>
        <taxon>Mycobacterium ulcerans group</taxon>
    </lineage>
</organism>
<keyword evidence="2" id="KW-0349">Heme</keyword>
<dbReference type="SUPFAM" id="SSF48264">
    <property type="entry name" value="Cytochrome P450"/>
    <property type="match status" value="1"/>
</dbReference>
<evidence type="ECO:0000313" key="10">
    <source>
        <dbReference type="Proteomes" id="UP001058626"/>
    </source>
</evidence>
<dbReference type="PRINTS" id="PR00359">
    <property type="entry name" value="BP450"/>
</dbReference>
<dbReference type="GO" id="GO:0016787">
    <property type="term" value="F:hydrolase activity"/>
    <property type="evidence" value="ECO:0007669"/>
    <property type="project" value="InterPro"/>
</dbReference>
<evidence type="ECO:0000256" key="4">
    <source>
        <dbReference type="ARBA" id="ARBA00023002"/>
    </source>
</evidence>
<evidence type="ECO:0000313" key="9">
    <source>
        <dbReference type="EMBL" id="BDN85063.1"/>
    </source>
</evidence>
<keyword evidence="5" id="KW-0408">Iron</keyword>
<evidence type="ECO:0000256" key="6">
    <source>
        <dbReference type="ARBA" id="ARBA00023033"/>
    </source>
</evidence>
<name>A0A9N7LYT6_9MYCO</name>
<sequence>MEGNERFVPRLAPLTLAVKSLANPQIIYNAKAQGARAERTEAGVVTLYRRDDLMRINRHPAVLGPGGRGGNFGNDNPLIPLEIDGEEHKKWRRLLDPLFAPKQMARLEAAVRNRAAQLVDGFAGQTSAELYQAYCAPLPCFTFLELLGAPLEDIEFFTAFKNGVLHPQGETREEIQANQAAAGAMLLEYFTRLVARQRAEGAQGEEVLAVLLRSRIDGQPLTDAELFNIIHLLIFAGLDTVTASMSCILAWLGQHPHERRRLVEDTARIPAAIEELMRYESPAPSGIRYATADIDLGDGLTIRAGEAIHVSWAAANVDPTAHPDPLHVDFDRARFHHLAFGSGIHRCLGSHLARLELRVALEEFLARIPDYAVDTAGLVYDNVSVRTVQHLRITFNANTPSPVDPSQRHAFMAPLTGSGTASWKGTAMNTDDMILISVDDHIVEPPDMFDNHLPAKYLRDAPRLVRNPDGSDVWKFRDSVIPNPALNAVAGRPKEEYGLEPQGLDEIRPGCYQVDERVKDMNAGGILASICFPSFPGFAGRRFATDDPDFSLALIQAYNDLHIDQWCGAYPARFIPMALPVIWDAQACATEVRRVSKKGVHALTFTENPATMGYPSFHNDYWNPLWKALCDTNTVMNIHFGSSGNLVTTAPDAPIDVLMTLGPMNIVQATADLLWSRPIKDYPDLKIGLSEGGTGWIPYFLERADRVFEMHSTWTHQDFGGKVPSEVFREHFLACFISDPVGVKLRNMIGIDNIAWEADYPHSDSMWPGAPEELGEVLTANSVPDLEVDKMTHLNAMRWYSFDPFSRIPREQATVGALRKAAAGHDVSTRPRSQHKSGERTSILVEP</sequence>
<dbReference type="Gene3D" id="1.10.630.10">
    <property type="entry name" value="Cytochrome P450"/>
    <property type="match status" value="1"/>
</dbReference>
<dbReference type="GO" id="GO:0020037">
    <property type="term" value="F:heme binding"/>
    <property type="evidence" value="ECO:0007669"/>
    <property type="project" value="InterPro"/>
</dbReference>
<dbReference type="PRINTS" id="PR00385">
    <property type="entry name" value="P450"/>
</dbReference>
<keyword evidence="3" id="KW-0479">Metal-binding</keyword>
<dbReference type="PANTHER" id="PTHR46696">
    <property type="entry name" value="P450, PUTATIVE (EUROFUNG)-RELATED"/>
    <property type="match status" value="1"/>
</dbReference>
<evidence type="ECO:0000256" key="2">
    <source>
        <dbReference type="ARBA" id="ARBA00022617"/>
    </source>
</evidence>
<dbReference type="GO" id="GO:0016705">
    <property type="term" value="F:oxidoreductase activity, acting on paired donors, with incorporation or reduction of molecular oxygen"/>
    <property type="evidence" value="ECO:0007669"/>
    <property type="project" value="InterPro"/>
</dbReference>
<feature type="region of interest" description="Disordered" evidence="7">
    <location>
        <begin position="820"/>
        <end position="847"/>
    </location>
</feature>
<dbReference type="Pfam" id="PF00067">
    <property type="entry name" value="p450"/>
    <property type="match status" value="1"/>
</dbReference>
<dbReference type="Pfam" id="PF04909">
    <property type="entry name" value="Amidohydro_2"/>
    <property type="match status" value="1"/>
</dbReference>
<gene>
    <name evidence="9" type="ORF">NJB1907Z4_C52780</name>
</gene>
<dbReference type="InterPro" id="IPR001128">
    <property type="entry name" value="Cyt_P450"/>
</dbReference>
<dbReference type="GO" id="GO:0004497">
    <property type="term" value="F:monooxygenase activity"/>
    <property type="evidence" value="ECO:0007669"/>
    <property type="project" value="UniProtKB-KW"/>
</dbReference>
<evidence type="ECO:0000256" key="7">
    <source>
        <dbReference type="SAM" id="MobiDB-lite"/>
    </source>
</evidence>
<dbReference type="SUPFAM" id="SSF51556">
    <property type="entry name" value="Metallo-dependent hydrolases"/>
    <property type="match status" value="1"/>
</dbReference>
<dbReference type="InterPro" id="IPR036396">
    <property type="entry name" value="Cyt_P450_sf"/>
</dbReference>
<accession>A0A9N7LYT6</accession>
<evidence type="ECO:0000259" key="8">
    <source>
        <dbReference type="Pfam" id="PF04909"/>
    </source>
</evidence>
<protein>
    <recommendedName>
        <fullName evidence="8">Amidohydrolase-related domain-containing protein</fullName>
    </recommendedName>
</protein>
<feature type="domain" description="Amidohydrolase-related" evidence="8">
    <location>
        <begin position="513"/>
        <end position="802"/>
    </location>
</feature>
<dbReference type="InterPro" id="IPR006680">
    <property type="entry name" value="Amidohydro-rel"/>
</dbReference>
<keyword evidence="6" id="KW-0503">Monooxygenase</keyword>
<dbReference type="Gene3D" id="3.20.20.140">
    <property type="entry name" value="Metal-dependent hydrolases"/>
    <property type="match status" value="1"/>
</dbReference>